<dbReference type="GO" id="GO:0140359">
    <property type="term" value="F:ABC-type transporter activity"/>
    <property type="evidence" value="ECO:0007669"/>
    <property type="project" value="InterPro"/>
</dbReference>
<dbReference type="EMBL" id="FNVT01000015">
    <property type="protein sequence ID" value="SEH00209.1"/>
    <property type="molecule type" value="Genomic_DNA"/>
</dbReference>
<dbReference type="OrthoDB" id="9806127at2"/>
<dbReference type="SUPFAM" id="SSF90123">
    <property type="entry name" value="ABC transporter transmembrane region"/>
    <property type="match status" value="1"/>
</dbReference>
<dbReference type="PROSITE" id="PS50893">
    <property type="entry name" value="ABC_TRANSPORTER_2"/>
    <property type="match status" value="1"/>
</dbReference>
<evidence type="ECO:0000256" key="4">
    <source>
        <dbReference type="ARBA" id="ARBA00022840"/>
    </source>
</evidence>
<organism evidence="10 11">
    <name type="scientific">Nonomuraea solani</name>
    <dbReference type="NCBI Taxonomy" id="1144553"/>
    <lineage>
        <taxon>Bacteria</taxon>
        <taxon>Bacillati</taxon>
        <taxon>Actinomycetota</taxon>
        <taxon>Actinomycetes</taxon>
        <taxon>Streptosporangiales</taxon>
        <taxon>Streptosporangiaceae</taxon>
        <taxon>Nonomuraea</taxon>
    </lineage>
</organism>
<feature type="transmembrane region" description="Helical" evidence="7">
    <location>
        <begin position="296"/>
        <end position="314"/>
    </location>
</feature>
<evidence type="ECO:0000313" key="10">
    <source>
        <dbReference type="EMBL" id="SEH00209.1"/>
    </source>
</evidence>
<keyword evidence="11" id="KW-1185">Reference proteome</keyword>
<dbReference type="GO" id="GO:0034040">
    <property type="term" value="F:ATPase-coupled lipid transmembrane transporter activity"/>
    <property type="evidence" value="ECO:0007669"/>
    <property type="project" value="TreeGrafter"/>
</dbReference>
<dbReference type="PROSITE" id="PS50929">
    <property type="entry name" value="ABC_TM1F"/>
    <property type="match status" value="1"/>
</dbReference>
<feature type="transmembrane region" description="Helical" evidence="7">
    <location>
        <begin position="159"/>
        <end position="179"/>
    </location>
</feature>
<keyword evidence="5 7" id="KW-1133">Transmembrane helix</keyword>
<dbReference type="PANTHER" id="PTHR24221:SF646">
    <property type="entry name" value="HAEMOLYSIN SECRETION ATP-BINDING PROTEIN"/>
    <property type="match status" value="1"/>
</dbReference>
<keyword evidence="6 7" id="KW-0472">Membrane</keyword>
<dbReference type="InterPro" id="IPR027417">
    <property type="entry name" value="P-loop_NTPase"/>
</dbReference>
<evidence type="ECO:0000259" key="9">
    <source>
        <dbReference type="PROSITE" id="PS50929"/>
    </source>
</evidence>
<feature type="transmembrane region" description="Helical" evidence="7">
    <location>
        <begin position="270"/>
        <end position="290"/>
    </location>
</feature>
<dbReference type="InterPro" id="IPR039421">
    <property type="entry name" value="Type_1_exporter"/>
</dbReference>
<dbReference type="Gene3D" id="1.20.1560.10">
    <property type="entry name" value="ABC transporter type 1, transmembrane domain"/>
    <property type="match status" value="1"/>
</dbReference>
<dbReference type="InterPro" id="IPR011527">
    <property type="entry name" value="ABC1_TM_dom"/>
</dbReference>
<dbReference type="InterPro" id="IPR003439">
    <property type="entry name" value="ABC_transporter-like_ATP-bd"/>
</dbReference>
<dbReference type="GO" id="GO:0005524">
    <property type="term" value="F:ATP binding"/>
    <property type="evidence" value="ECO:0007669"/>
    <property type="project" value="UniProtKB-KW"/>
</dbReference>
<protein>
    <submittedName>
        <fullName evidence="10">ATP-binding cassette, subfamily B</fullName>
    </submittedName>
</protein>
<evidence type="ECO:0000256" key="3">
    <source>
        <dbReference type="ARBA" id="ARBA00022741"/>
    </source>
</evidence>
<gene>
    <name evidence="10" type="ORF">SAMN05444920_115188</name>
</gene>
<keyword evidence="2 7" id="KW-0812">Transmembrane</keyword>
<dbReference type="InterPro" id="IPR036640">
    <property type="entry name" value="ABC1_TM_sf"/>
</dbReference>
<dbReference type="Pfam" id="PF00005">
    <property type="entry name" value="ABC_tran"/>
    <property type="match status" value="1"/>
</dbReference>
<evidence type="ECO:0000256" key="5">
    <source>
        <dbReference type="ARBA" id="ARBA00022989"/>
    </source>
</evidence>
<dbReference type="RefSeq" id="WP_103961369.1">
    <property type="nucleotide sequence ID" value="NZ_FNVT01000015.1"/>
</dbReference>
<name>A0A1H6ETQ6_9ACTN</name>
<evidence type="ECO:0000256" key="6">
    <source>
        <dbReference type="ARBA" id="ARBA00023136"/>
    </source>
</evidence>
<keyword evidence="4 10" id="KW-0067">ATP-binding</keyword>
<evidence type="ECO:0000256" key="7">
    <source>
        <dbReference type="SAM" id="Phobius"/>
    </source>
</evidence>
<evidence type="ECO:0000256" key="2">
    <source>
        <dbReference type="ARBA" id="ARBA00022692"/>
    </source>
</evidence>
<dbReference type="GO" id="GO:0005886">
    <property type="term" value="C:plasma membrane"/>
    <property type="evidence" value="ECO:0007669"/>
    <property type="project" value="UniProtKB-SubCell"/>
</dbReference>
<feature type="domain" description="ABC transporter" evidence="8">
    <location>
        <begin position="360"/>
        <end position="600"/>
    </location>
</feature>
<feature type="transmembrane region" description="Helical" evidence="7">
    <location>
        <begin position="40"/>
        <end position="60"/>
    </location>
</feature>
<dbReference type="SUPFAM" id="SSF52540">
    <property type="entry name" value="P-loop containing nucleoside triphosphate hydrolases"/>
    <property type="match status" value="1"/>
</dbReference>
<dbReference type="Gene3D" id="3.40.50.300">
    <property type="entry name" value="P-loop containing nucleotide triphosphate hydrolases"/>
    <property type="match status" value="1"/>
</dbReference>
<sequence length="610" mass="65736">MIDNAGPVAMDRPPNLSPGRYGAMTRSAIRLIRRTSPKEAALTFGLEALIALSIPLQLLLVRWVIGRVVGVGGQTTLGEIVVPIIAIFAVFALTRILLAVAMGLRLVLPKLVSYAATEMLAAKAAALPLPVIEAPDTRTRLAQAQRDIEWRPLRMCADLILLVSSGVTIAGLLVLLVVVQPVLAVFVVVAYALMLRRTAGAMHAIYTYFVTSMDRDRKLSYLSTLMADIDAAKEVRCFGLADVLLGRLRLLQADSVTDLRSVGRQWARRYLIGGLWTAVMGACGLVYTLWQYSLGSMTLGAAVAAVGALLFLIIQGHQFASSAGRFYENAVFVENFWWFMDLPAAPTGTKAAPSGDGAHVTLDGVSFTYPGSDRPVLVDVSMEVRPGEIVALVGENGAGKTTLAKLLCGLYEPDTGAVRWNGRDLSDIDAARLRENVSVVFQDFVRYQLPARDNIVFGDVTALSDEPRMVAAAREAGAHDFVSVLPDGYDTVLGPEFAGAHEPSVGQWQRVALARAMFRQAPLMILDEPSAALDGRAEHDLFAGLARAAPDQAVMVISHRMSSVQMADRIYVLKDGRIVEEGRHAELMDRDGAYAELFALHAASGLGDGP</sequence>
<dbReference type="InterPro" id="IPR003593">
    <property type="entry name" value="AAA+_ATPase"/>
</dbReference>
<feature type="domain" description="ABC transmembrane type-1" evidence="9">
    <location>
        <begin position="159"/>
        <end position="313"/>
    </location>
</feature>
<dbReference type="PANTHER" id="PTHR24221">
    <property type="entry name" value="ATP-BINDING CASSETTE SUB-FAMILY B"/>
    <property type="match status" value="1"/>
</dbReference>
<keyword evidence="3" id="KW-0547">Nucleotide-binding</keyword>
<feature type="transmembrane region" description="Helical" evidence="7">
    <location>
        <begin position="80"/>
        <end position="104"/>
    </location>
</feature>
<dbReference type="AlphaFoldDB" id="A0A1H6ETQ6"/>
<accession>A0A1H6ETQ6</accession>
<evidence type="ECO:0000259" key="8">
    <source>
        <dbReference type="PROSITE" id="PS50893"/>
    </source>
</evidence>
<proteinExistence type="predicted"/>
<evidence type="ECO:0000256" key="1">
    <source>
        <dbReference type="ARBA" id="ARBA00004651"/>
    </source>
</evidence>
<reference evidence="10 11" key="1">
    <citation type="submission" date="2016-10" db="EMBL/GenBank/DDBJ databases">
        <authorList>
            <person name="de Groot N.N."/>
        </authorList>
    </citation>
    <scope>NUCLEOTIDE SEQUENCE [LARGE SCALE GENOMIC DNA]</scope>
    <source>
        <strain evidence="10 11">CGMCC 4.7037</strain>
    </source>
</reference>
<evidence type="ECO:0000313" key="11">
    <source>
        <dbReference type="Proteomes" id="UP000236732"/>
    </source>
</evidence>
<dbReference type="Proteomes" id="UP000236732">
    <property type="component" value="Unassembled WGS sequence"/>
</dbReference>
<comment type="subcellular location">
    <subcellularLocation>
        <location evidence="1">Cell membrane</location>
        <topology evidence="1">Multi-pass membrane protein</topology>
    </subcellularLocation>
</comment>
<dbReference type="GO" id="GO:0016887">
    <property type="term" value="F:ATP hydrolysis activity"/>
    <property type="evidence" value="ECO:0007669"/>
    <property type="project" value="InterPro"/>
</dbReference>
<dbReference type="SMART" id="SM00382">
    <property type="entry name" value="AAA"/>
    <property type="match status" value="1"/>
</dbReference>